<dbReference type="EMBL" id="AFQF01001251">
    <property type="protein sequence ID" value="EGU85627.1"/>
    <property type="molecule type" value="Genomic_DNA"/>
</dbReference>
<dbReference type="InterPro" id="IPR010497">
    <property type="entry name" value="Epoxide_hydro_N"/>
</dbReference>
<dbReference type="InterPro" id="IPR000639">
    <property type="entry name" value="Epox_hydrolase-like"/>
</dbReference>
<accession>F9FBS4</accession>
<comment type="similarity">
    <text evidence="1">Belongs to the peptidase S33 family.</text>
</comment>
<dbReference type="PANTHER" id="PTHR21661:SF79">
    <property type="entry name" value="EPOXIDE HYDROLASE"/>
    <property type="match status" value="1"/>
</dbReference>
<comment type="caution">
    <text evidence="5">The sequence shown here is derived from an EMBL/GenBank/DDBJ whole genome shotgun (WGS) entry which is preliminary data.</text>
</comment>
<evidence type="ECO:0000256" key="3">
    <source>
        <dbReference type="PIRSR" id="PIRSR001112-1"/>
    </source>
</evidence>
<reference evidence="5" key="1">
    <citation type="journal article" date="2012" name="Mol. Plant Microbe Interact.">
        <title>A highly conserved effector in Fusarium oxysporum is required for full virulence on Arabidopsis.</title>
        <authorList>
            <person name="Thatcher L.F."/>
            <person name="Gardiner D.M."/>
            <person name="Kazan K."/>
            <person name="Manners J."/>
        </authorList>
    </citation>
    <scope>NUCLEOTIDE SEQUENCE [LARGE SCALE GENOMIC DNA]</scope>
    <source>
        <strain evidence="5">Fo5176</strain>
    </source>
</reference>
<evidence type="ECO:0000256" key="2">
    <source>
        <dbReference type="ARBA" id="ARBA00022801"/>
    </source>
</evidence>
<organism evidence="5">
    <name type="scientific">Fusarium oxysporum (strain Fo5176)</name>
    <name type="common">Fusarium vascular wilt</name>
    <dbReference type="NCBI Taxonomy" id="660025"/>
    <lineage>
        <taxon>Eukaryota</taxon>
        <taxon>Fungi</taxon>
        <taxon>Dikarya</taxon>
        <taxon>Ascomycota</taxon>
        <taxon>Pezizomycotina</taxon>
        <taxon>Sordariomycetes</taxon>
        <taxon>Hypocreomycetidae</taxon>
        <taxon>Hypocreales</taxon>
        <taxon>Nectriaceae</taxon>
        <taxon>Fusarium</taxon>
        <taxon>Fusarium oxysporum species complex</taxon>
    </lineage>
</organism>
<dbReference type="AlphaFoldDB" id="F9FBS4"/>
<keyword evidence="2" id="KW-0378">Hydrolase</keyword>
<dbReference type="PIRSF" id="PIRSF001112">
    <property type="entry name" value="Epoxide_hydrolase"/>
    <property type="match status" value="1"/>
</dbReference>
<feature type="active site" description="Nucleophile" evidence="3">
    <location>
        <position position="271"/>
    </location>
</feature>
<proteinExistence type="inferred from homology"/>
<feature type="domain" description="Epoxide hydrolase N-terminal" evidence="4">
    <location>
        <begin position="98"/>
        <end position="205"/>
    </location>
</feature>
<dbReference type="InterPro" id="IPR029058">
    <property type="entry name" value="AB_hydrolase_fold"/>
</dbReference>
<evidence type="ECO:0000259" key="4">
    <source>
        <dbReference type="Pfam" id="PF06441"/>
    </source>
</evidence>
<sequence>MGTEGICSKVTYDSTYFLTTGSKLAVQARACGAKSRGRSDFPIQFPEAPRFSPYGASDFYSRLESESYARTLDLRLNTSRLSAAGPYTDVANMSQVRVEPFKVDIPQDEIDRLKRKLRDTRLPGREIVPEAGTRYGPTYKWASDLYNAWTHDYDWYEVQKEINEFPHFIAKIDDLNIHFLHARAERADAIPLLLIHGWPGSFWEFSQVWGPLSRPEDPNQPAFHCVVPSLPGFCWSSWPPRAGWTLQDTARIFDVLMKALGYSKYMVQCGDWGHFVGRELGARYTDSCRLIHCNFAPSPLPDGVDYTDREKAVAARVDDWVENHIGYAVCMRTRPHTIGIALNDNPMGILMWVGEKFNEAADPKSQKRPFWTKAILTTATLYYFTGCVMPSMLCYYENVRHHEFAEFAIQPENLIQVPFGYTSCFWDTEPSSKRAVERTGNLVFYKERNDGGHFAALEIPEGIAEDVRELAALEWNKA</sequence>
<dbReference type="Pfam" id="PF06441">
    <property type="entry name" value="EHN"/>
    <property type="match status" value="1"/>
</dbReference>
<name>F9FBS4_FUSOF</name>
<feature type="active site" description="Proton acceptor" evidence="3">
    <location>
        <position position="453"/>
    </location>
</feature>
<protein>
    <recommendedName>
        <fullName evidence="4">Epoxide hydrolase N-terminal domain-containing protein</fullName>
    </recommendedName>
</protein>
<evidence type="ECO:0000313" key="5">
    <source>
        <dbReference type="EMBL" id="EGU85627.1"/>
    </source>
</evidence>
<dbReference type="GO" id="GO:0004301">
    <property type="term" value="F:epoxide hydrolase activity"/>
    <property type="evidence" value="ECO:0007669"/>
    <property type="project" value="TreeGrafter"/>
</dbReference>
<dbReference type="OrthoDB" id="7130006at2759"/>
<dbReference type="Gene3D" id="3.40.50.1820">
    <property type="entry name" value="alpha/beta hydrolase"/>
    <property type="match status" value="1"/>
</dbReference>
<dbReference type="PANTHER" id="PTHR21661">
    <property type="entry name" value="EPOXIDE HYDROLASE 1-RELATED"/>
    <property type="match status" value="1"/>
</dbReference>
<evidence type="ECO:0000256" key="1">
    <source>
        <dbReference type="ARBA" id="ARBA00010088"/>
    </source>
</evidence>
<dbReference type="InterPro" id="IPR016292">
    <property type="entry name" value="Epoxide_hydrolase"/>
</dbReference>
<dbReference type="SUPFAM" id="SSF53474">
    <property type="entry name" value="alpha/beta-Hydrolases"/>
    <property type="match status" value="1"/>
</dbReference>
<dbReference type="GO" id="GO:0097176">
    <property type="term" value="P:epoxide metabolic process"/>
    <property type="evidence" value="ECO:0007669"/>
    <property type="project" value="TreeGrafter"/>
</dbReference>
<gene>
    <name evidence="5" type="ORF">FOXB_03851</name>
</gene>
<dbReference type="STRING" id="660025.F9FBS4"/>
<feature type="active site" description="Proton donor" evidence="3">
    <location>
        <position position="395"/>
    </location>
</feature>
<dbReference type="PRINTS" id="PR00412">
    <property type="entry name" value="EPOXHYDRLASE"/>
</dbReference>